<proteinExistence type="predicted"/>
<gene>
    <name evidence="2" type="ORF">RCL2_000035800</name>
</gene>
<dbReference type="Proteomes" id="UP000615446">
    <property type="component" value="Unassembled WGS sequence"/>
</dbReference>
<reference evidence="2" key="1">
    <citation type="submission" date="2019-10" db="EMBL/GenBank/DDBJ databases">
        <title>Conservation and host-specific expression of non-tandemly repeated heterogenous ribosome RNA gene in arbuscular mycorrhizal fungi.</title>
        <authorList>
            <person name="Maeda T."/>
            <person name="Kobayashi Y."/>
            <person name="Nakagawa T."/>
            <person name="Ezawa T."/>
            <person name="Yamaguchi K."/>
            <person name="Bino T."/>
            <person name="Nishimoto Y."/>
            <person name="Shigenobu S."/>
            <person name="Kawaguchi M."/>
        </authorList>
    </citation>
    <scope>NUCLEOTIDE SEQUENCE</scope>
    <source>
        <strain evidence="2">HR1</strain>
    </source>
</reference>
<evidence type="ECO:0000313" key="2">
    <source>
        <dbReference type="EMBL" id="GES72811.1"/>
    </source>
</evidence>
<evidence type="ECO:0000313" key="3">
    <source>
        <dbReference type="Proteomes" id="UP000615446"/>
    </source>
</evidence>
<comment type="caution">
    <text evidence="2">The sequence shown here is derived from an EMBL/GenBank/DDBJ whole genome shotgun (WGS) entry which is preliminary data.</text>
</comment>
<evidence type="ECO:0000256" key="1">
    <source>
        <dbReference type="SAM" id="MobiDB-lite"/>
    </source>
</evidence>
<feature type="compositionally biased region" description="Basic residues" evidence="1">
    <location>
        <begin position="38"/>
        <end position="53"/>
    </location>
</feature>
<accession>A0A8H3KTQ8</accession>
<sequence>MPYLEKSQMAYRLKKENIETLLNISLKKRKEWKEKGGRKASGKKKRVRGKKKREKKGRIIIINLIHVTLQFHNSVVESVKGRLCIDDVLR</sequence>
<dbReference type="EMBL" id="BLAL01000004">
    <property type="protein sequence ID" value="GES72811.1"/>
    <property type="molecule type" value="Genomic_DNA"/>
</dbReference>
<name>A0A8H3KTQ8_9GLOM</name>
<dbReference type="AlphaFoldDB" id="A0A8H3KTQ8"/>
<feature type="region of interest" description="Disordered" evidence="1">
    <location>
        <begin position="33"/>
        <end position="53"/>
    </location>
</feature>
<organism evidence="2 3">
    <name type="scientific">Rhizophagus clarus</name>
    <dbReference type="NCBI Taxonomy" id="94130"/>
    <lineage>
        <taxon>Eukaryota</taxon>
        <taxon>Fungi</taxon>
        <taxon>Fungi incertae sedis</taxon>
        <taxon>Mucoromycota</taxon>
        <taxon>Glomeromycotina</taxon>
        <taxon>Glomeromycetes</taxon>
        <taxon>Glomerales</taxon>
        <taxon>Glomeraceae</taxon>
        <taxon>Rhizophagus</taxon>
    </lineage>
</organism>
<protein>
    <submittedName>
        <fullName evidence="2">Uncharacterized protein</fullName>
    </submittedName>
</protein>